<evidence type="ECO:0000313" key="6">
    <source>
        <dbReference type="Proteomes" id="UP001589608"/>
    </source>
</evidence>
<dbReference type="Pfam" id="PF13191">
    <property type="entry name" value="AAA_16"/>
    <property type="match status" value="1"/>
</dbReference>
<dbReference type="InterPro" id="IPR000792">
    <property type="entry name" value="Tscrpt_reg_LuxR_C"/>
</dbReference>
<dbReference type="SUPFAM" id="SSF46894">
    <property type="entry name" value="C-terminal effector domain of the bipartite response regulators"/>
    <property type="match status" value="1"/>
</dbReference>
<dbReference type="SUPFAM" id="SSF52540">
    <property type="entry name" value="P-loop containing nucleoside triphosphate hydrolases"/>
    <property type="match status" value="1"/>
</dbReference>
<dbReference type="InterPro" id="IPR036388">
    <property type="entry name" value="WH-like_DNA-bd_sf"/>
</dbReference>
<keyword evidence="2" id="KW-0067">ATP-binding</keyword>
<dbReference type="Proteomes" id="UP001589608">
    <property type="component" value="Unassembled WGS sequence"/>
</dbReference>
<keyword evidence="1" id="KW-0547">Nucleotide-binding</keyword>
<protein>
    <submittedName>
        <fullName evidence="5">AAA family ATPase</fullName>
    </submittedName>
</protein>
<feature type="region of interest" description="Disordered" evidence="3">
    <location>
        <begin position="1"/>
        <end position="43"/>
    </location>
</feature>
<dbReference type="PRINTS" id="PR00038">
    <property type="entry name" value="HTHLUXR"/>
</dbReference>
<dbReference type="SMART" id="SM00421">
    <property type="entry name" value="HTH_LUXR"/>
    <property type="match status" value="1"/>
</dbReference>
<dbReference type="Gene3D" id="1.10.10.10">
    <property type="entry name" value="Winged helix-like DNA-binding domain superfamily/Winged helix DNA-binding domain"/>
    <property type="match status" value="1"/>
</dbReference>
<dbReference type="PROSITE" id="PS00622">
    <property type="entry name" value="HTH_LUXR_1"/>
    <property type="match status" value="1"/>
</dbReference>
<gene>
    <name evidence="5" type="ORF">ACFFTR_39645</name>
</gene>
<organism evidence="5 6">
    <name type="scientific">Dactylosporangium vinaceum</name>
    <dbReference type="NCBI Taxonomy" id="53362"/>
    <lineage>
        <taxon>Bacteria</taxon>
        <taxon>Bacillati</taxon>
        <taxon>Actinomycetota</taxon>
        <taxon>Actinomycetes</taxon>
        <taxon>Micromonosporales</taxon>
        <taxon>Micromonosporaceae</taxon>
        <taxon>Dactylosporangium</taxon>
    </lineage>
</organism>
<dbReference type="PROSITE" id="PS50043">
    <property type="entry name" value="HTH_LUXR_2"/>
    <property type="match status" value="1"/>
</dbReference>
<evidence type="ECO:0000256" key="2">
    <source>
        <dbReference type="ARBA" id="ARBA00022840"/>
    </source>
</evidence>
<dbReference type="Pfam" id="PF00196">
    <property type="entry name" value="GerE"/>
    <property type="match status" value="1"/>
</dbReference>
<sequence length="879" mass="93797">MDRKTLPMVTMPMAALPGEPSGSDPQAAPAARPDLPAAPPEPGAPRVVLVLGAPGTGKSALLAAMAGRGSRTLGAVCTEAQAATEYGAARQMLPAAREPGRRPATAGRANRVIMELYRRTIGLLAHGPLLLTVDDVHWCDEGTLRWLHHLLQRAGERPLQVVLAGVPREHPPPSPVLHDILAACPHEILDLDLAGRVDREARTERLRRQFRHHPTLERVAVAVALLQRTDADLVGPLAGLPPQLVAPPLDRLRRMGLVGDDPQHPVPPAVADGLLALLDRPERQERLTHAARLLSDAAAPAGRIAELLLDADELAEPWMLDLLRDAAAEALLHSAADAVRIRERIVRAEPQSPEAAIDYAEALVSIDAAAARGQMRQALPRTLDTRLKARALVGLGLAALVTGHEPTVPYLLQDAVETLRRAAGDRPRVRDRTLLAAVDSTLAANAVEGAATYQTVRSRIGPEPGPVVGTSSAHRLLAVHALTTAYEGVDVERAVGYARQVLDGPVHGESWPRLAAARVLLLADDTAGAIAAAEGLAARHQGRGEPCAEAAARAAQAHARWETGDLAGAERDAATALRLADGRGWSAVTWSAGTTQAVVQAAAAQVTEATAALDGLLAQAAAMPFWEQVQALNAAATTAYWAYEHDQALALMQRCGRVVEEAGVCNPAVNSWWLDEIILLHRIDRDHDAHLRLEQLEEQCRRWSTPRTRGMALLARAALLPHHAQMEPLLAAIPELVASPAPLNHVKALLMLGRALTIVGDRAAARRHLRDAMVLSNRRGYTKLAVNCRNVLAAAGGRTGSQLSACGDLSASERAVARLAAGGATNRQIAAELFITVRTVEFHLTNVYRRLGIRRRDALADAIEPMPLSGRDDPREGPG</sequence>
<comment type="caution">
    <text evidence="5">The sequence shown here is derived from an EMBL/GenBank/DDBJ whole genome shotgun (WGS) entry which is preliminary data.</text>
</comment>
<proteinExistence type="predicted"/>
<dbReference type="PANTHER" id="PTHR16305">
    <property type="entry name" value="TESTICULAR SOLUBLE ADENYLYL CYCLASE"/>
    <property type="match status" value="1"/>
</dbReference>
<dbReference type="PANTHER" id="PTHR16305:SF35">
    <property type="entry name" value="TRANSCRIPTIONAL ACTIVATOR DOMAIN"/>
    <property type="match status" value="1"/>
</dbReference>
<dbReference type="InterPro" id="IPR027417">
    <property type="entry name" value="P-loop_NTPase"/>
</dbReference>
<feature type="compositionally biased region" description="Low complexity" evidence="3">
    <location>
        <begin position="25"/>
        <end position="35"/>
    </location>
</feature>
<dbReference type="InterPro" id="IPR016032">
    <property type="entry name" value="Sig_transdc_resp-reg_C-effctor"/>
</dbReference>
<dbReference type="InterPro" id="IPR041664">
    <property type="entry name" value="AAA_16"/>
</dbReference>
<evidence type="ECO:0000313" key="5">
    <source>
        <dbReference type="EMBL" id="MFB9449228.1"/>
    </source>
</evidence>
<evidence type="ECO:0000256" key="1">
    <source>
        <dbReference type="ARBA" id="ARBA00022741"/>
    </source>
</evidence>
<dbReference type="EMBL" id="JBHMCA010000064">
    <property type="protein sequence ID" value="MFB9449228.1"/>
    <property type="molecule type" value="Genomic_DNA"/>
</dbReference>
<accession>A0ABV5MK39</accession>
<evidence type="ECO:0000259" key="4">
    <source>
        <dbReference type="PROSITE" id="PS50043"/>
    </source>
</evidence>
<keyword evidence="6" id="KW-1185">Reference proteome</keyword>
<reference evidence="5 6" key="1">
    <citation type="submission" date="2024-09" db="EMBL/GenBank/DDBJ databases">
        <authorList>
            <person name="Sun Q."/>
            <person name="Mori K."/>
        </authorList>
    </citation>
    <scope>NUCLEOTIDE SEQUENCE [LARGE SCALE GENOMIC DNA]</scope>
    <source>
        <strain evidence="5 6">JCM 3307</strain>
    </source>
</reference>
<dbReference type="RefSeq" id="WP_223092882.1">
    <property type="nucleotide sequence ID" value="NZ_CP061913.1"/>
</dbReference>
<name>A0ABV5MK39_9ACTN</name>
<evidence type="ECO:0000256" key="3">
    <source>
        <dbReference type="SAM" id="MobiDB-lite"/>
    </source>
</evidence>
<dbReference type="CDD" id="cd06170">
    <property type="entry name" value="LuxR_C_like"/>
    <property type="match status" value="1"/>
</dbReference>
<feature type="domain" description="HTH luxR-type" evidence="4">
    <location>
        <begin position="802"/>
        <end position="867"/>
    </location>
</feature>